<sequence>MILKPMYKDIFYIPCIASDWTVPHLLKLADRFQMEFVMCQSEKYLIQSKGFDEVQKLIFADKYKLAALKDHCLQSPDLIEKLKVLL</sequence>
<dbReference type="EMBL" id="BTRK01000005">
    <property type="protein sequence ID" value="GMR55419.1"/>
    <property type="molecule type" value="Genomic_DNA"/>
</dbReference>
<accession>A0AAN5D4E4</accession>
<organism evidence="1 2">
    <name type="scientific">Pristionchus mayeri</name>
    <dbReference type="NCBI Taxonomy" id="1317129"/>
    <lineage>
        <taxon>Eukaryota</taxon>
        <taxon>Metazoa</taxon>
        <taxon>Ecdysozoa</taxon>
        <taxon>Nematoda</taxon>
        <taxon>Chromadorea</taxon>
        <taxon>Rhabditida</taxon>
        <taxon>Rhabditina</taxon>
        <taxon>Diplogasteromorpha</taxon>
        <taxon>Diplogasteroidea</taxon>
        <taxon>Neodiplogasteridae</taxon>
        <taxon>Pristionchus</taxon>
    </lineage>
</organism>
<gene>
    <name evidence="1" type="ORF">PMAYCL1PPCAC_25614</name>
</gene>
<proteinExistence type="predicted"/>
<feature type="non-terminal residue" evidence="1">
    <location>
        <position position="86"/>
    </location>
</feature>
<comment type="caution">
    <text evidence="1">The sequence shown here is derived from an EMBL/GenBank/DDBJ whole genome shotgun (WGS) entry which is preliminary data.</text>
</comment>
<dbReference type="Proteomes" id="UP001328107">
    <property type="component" value="Unassembled WGS sequence"/>
</dbReference>
<dbReference type="PANTHER" id="PTHR22744">
    <property type="entry name" value="HELIX LOOP HELIX PROTEIN 21-RELATED"/>
    <property type="match status" value="1"/>
</dbReference>
<protein>
    <submittedName>
        <fullName evidence="1">Uncharacterized protein</fullName>
    </submittedName>
</protein>
<dbReference type="Gene3D" id="3.30.710.10">
    <property type="entry name" value="Potassium Channel Kv1.1, Chain A"/>
    <property type="match status" value="1"/>
</dbReference>
<dbReference type="AlphaFoldDB" id="A0AAN5D4E4"/>
<evidence type="ECO:0000313" key="2">
    <source>
        <dbReference type="Proteomes" id="UP001328107"/>
    </source>
</evidence>
<evidence type="ECO:0000313" key="1">
    <source>
        <dbReference type="EMBL" id="GMR55419.1"/>
    </source>
</evidence>
<reference evidence="2" key="1">
    <citation type="submission" date="2022-10" db="EMBL/GenBank/DDBJ databases">
        <title>Genome assembly of Pristionchus species.</title>
        <authorList>
            <person name="Yoshida K."/>
            <person name="Sommer R.J."/>
        </authorList>
    </citation>
    <scope>NUCLEOTIDE SEQUENCE [LARGE SCALE GENOMIC DNA]</scope>
    <source>
        <strain evidence="2">RS5460</strain>
    </source>
</reference>
<keyword evidence="2" id="KW-1185">Reference proteome</keyword>
<name>A0AAN5D4E4_9BILA</name>
<dbReference type="PANTHER" id="PTHR22744:SF14">
    <property type="entry name" value="BTB DOMAIN-CONTAINING PROTEIN-RELATED"/>
    <property type="match status" value="1"/>
</dbReference>
<dbReference type="InterPro" id="IPR011333">
    <property type="entry name" value="SKP1/BTB/POZ_sf"/>
</dbReference>